<evidence type="ECO:0000313" key="3">
    <source>
        <dbReference type="EMBL" id="GBP90301.1"/>
    </source>
</evidence>
<dbReference type="GO" id="GO:0035735">
    <property type="term" value="P:intraciliary transport involved in cilium assembly"/>
    <property type="evidence" value="ECO:0007669"/>
    <property type="project" value="InterPro"/>
</dbReference>
<sequence>MIAKVNALEKQSNRNVSKVKQECEAAIKRHQNFIDQLINDKKTLNHRIEQLVDERRSMEERWKRSAQTLEERYKLELKNQHDKMVAAQQVARQRWVRQKAEKIKELTVKGLEEELREMADRQQKEIADLRMAQAEQMSRMQVKHNAELEELRRTMEEEKETALIKERQLASSRMEKQILELELTYQEQRTKLVNEMRAENERLAEALGERERTNKLQIEEWRQEQERIIEEKKSLEEDELAKKKENLEEELKRHRKEMEGEFERYKREFEAEQQVILKRKVTEISMQHKLERDREIEKAIESMEAEAQQGRKELQDALRRNKEQYEIELKELAETEQATLKRYQDAQARIRQTEAKCAELEVTISQLETRNRVLVEVCIIECSIGLHRIFFQKPGNTLVTPLVLLVCTGGGYHLVSGDSPAPLKCYKKKNSQLEEQAEETRASCENSWKSKLEQCRVEMNELKKTHEEQMHQLYAKVKVAVARKDTAIQALTRESAKAQEKIALLEQKLQQQRKDFLKQNVREKSVGELDTPLGYVKRDLGSKRRTTPPNPAHLIRAPHP</sequence>
<dbReference type="GO" id="GO:0034451">
    <property type="term" value="C:centriolar satellite"/>
    <property type="evidence" value="ECO:0007669"/>
    <property type="project" value="TreeGrafter"/>
</dbReference>
<keyword evidence="1" id="KW-0175">Coiled coil</keyword>
<feature type="coiled-coil region" evidence="1">
    <location>
        <begin position="34"/>
        <end position="61"/>
    </location>
</feature>
<dbReference type="PANTHER" id="PTHR31540">
    <property type="entry name" value="CENTROSOMAL PROTEIN OF 131 KDA"/>
    <property type="match status" value="1"/>
</dbReference>
<feature type="region of interest" description="Disordered" evidence="2">
    <location>
        <begin position="538"/>
        <end position="560"/>
    </location>
</feature>
<dbReference type="GO" id="GO:0010824">
    <property type="term" value="P:regulation of centrosome duplication"/>
    <property type="evidence" value="ECO:0007669"/>
    <property type="project" value="TreeGrafter"/>
</dbReference>
<proteinExistence type="predicted"/>
<feature type="coiled-coil region" evidence="1">
    <location>
        <begin position="108"/>
        <end position="370"/>
    </location>
</feature>
<dbReference type="EMBL" id="BGZK01002073">
    <property type="protein sequence ID" value="GBP90301.1"/>
    <property type="molecule type" value="Genomic_DNA"/>
</dbReference>
<accession>A0A4C1ZN39</accession>
<dbReference type="GO" id="GO:0005929">
    <property type="term" value="C:cilium"/>
    <property type="evidence" value="ECO:0007669"/>
    <property type="project" value="GOC"/>
</dbReference>
<feature type="coiled-coil region" evidence="1">
    <location>
        <begin position="423"/>
        <end position="515"/>
    </location>
</feature>
<evidence type="ECO:0000256" key="2">
    <source>
        <dbReference type="SAM" id="MobiDB-lite"/>
    </source>
</evidence>
<comment type="caution">
    <text evidence="3">The sequence shown here is derived from an EMBL/GenBank/DDBJ whole genome shotgun (WGS) entry which is preliminary data.</text>
</comment>
<dbReference type="PANTHER" id="PTHR31540:SF1">
    <property type="entry name" value="CENTROSOMAL PROTEIN OF 131 KDA"/>
    <property type="match status" value="1"/>
</dbReference>
<dbReference type="AlphaFoldDB" id="A0A4C1ZN39"/>
<gene>
    <name evidence="3" type="primary">cep131</name>
    <name evidence="3" type="ORF">EVAR_67822_1</name>
</gene>
<protein>
    <submittedName>
        <fullName evidence="3">Centrosomal protein of 131 kDa</fullName>
    </submittedName>
</protein>
<dbReference type="InterPro" id="IPR030465">
    <property type="entry name" value="CEP131"/>
</dbReference>
<dbReference type="STRING" id="151549.A0A4C1ZN39"/>
<evidence type="ECO:0000256" key="1">
    <source>
        <dbReference type="SAM" id="Coils"/>
    </source>
</evidence>
<dbReference type="OrthoDB" id="197735at2759"/>
<reference evidence="3 4" key="1">
    <citation type="journal article" date="2019" name="Commun. Biol.">
        <title>The bagworm genome reveals a unique fibroin gene that provides high tensile strength.</title>
        <authorList>
            <person name="Kono N."/>
            <person name="Nakamura H."/>
            <person name="Ohtoshi R."/>
            <person name="Tomita M."/>
            <person name="Numata K."/>
            <person name="Arakawa K."/>
        </authorList>
    </citation>
    <scope>NUCLEOTIDE SEQUENCE [LARGE SCALE GENOMIC DNA]</scope>
</reference>
<evidence type="ECO:0000313" key="4">
    <source>
        <dbReference type="Proteomes" id="UP000299102"/>
    </source>
</evidence>
<organism evidence="3 4">
    <name type="scientific">Eumeta variegata</name>
    <name type="common">Bagworm moth</name>
    <name type="synonym">Eumeta japonica</name>
    <dbReference type="NCBI Taxonomy" id="151549"/>
    <lineage>
        <taxon>Eukaryota</taxon>
        <taxon>Metazoa</taxon>
        <taxon>Ecdysozoa</taxon>
        <taxon>Arthropoda</taxon>
        <taxon>Hexapoda</taxon>
        <taxon>Insecta</taxon>
        <taxon>Pterygota</taxon>
        <taxon>Neoptera</taxon>
        <taxon>Endopterygota</taxon>
        <taxon>Lepidoptera</taxon>
        <taxon>Glossata</taxon>
        <taxon>Ditrysia</taxon>
        <taxon>Tineoidea</taxon>
        <taxon>Psychidae</taxon>
        <taxon>Oiketicinae</taxon>
        <taxon>Eumeta</taxon>
    </lineage>
</organism>
<name>A0A4C1ZN39_EUMVA</name>
<keyword evidence="4" id="KW-1185">Reference proteome</keyword>
<dbReference type="Proteomes" id="UP000299102">
    <property type="component" value="Unassembled WGS sequence"/>
</dbReference>